<dbReference type="STRING" id="1344416.A0A139AYD5"/>
<evidence type="ECO:0008006" key="10">
    <source>
        <dbReference type="Google" id="ProtNLM"/>
    </source>
</evidence>
<feature type="region of interest" description="Disordered" evidence="5">
    <location>
        <begin position="461"/>
        <end position="488"/>
    </location>
</feature>
<gene>
    <name evidence="8" type="ORF">M427DRAFT_107166</name>
</gene>
<dbReference type="InterPro" id="IPR011989">
    <property type="entry name" value="ARM-like"/>
</dbReference>
<dbReference type="SUPFAM" id="SSF48371">
    <property type="entry name" value="ARM repeat"/>
    <property type="match status" value="1"/>
</dbReference>
<keyword evidence="9" id="KW-1185">Reference proteome</keyword>
<dbReference type="GO" id="GO:0048280">
    <property type="term" value="P:vesicle fusion with Golgi apparatus"/>
    <property type="evidence" value="ECO:0007669"/>
    <property type="project" value="InterPro"/>
</dbReference>
<dbReference type="OrthoDB" id="198977at2759"/>
<dbReference type="GO" id="GO:0005783">
    <property type="term" value="C:endoplasmic reticulum"/>
    <property type="evidence" value="ECO:0007669"/>
    <property type="project" value="TreeGrafter"/>
</dbReference>
<feature type="region of interest" description="Disordered" evidence="5">
    <location>
        <begin position="786"/>
        <end position="807"/>
    </location>
</feature>
<dbReference type="GO" id="GO:0048211">
    <property type="term" value="P:Golgi vesicle docking"/>
    <property type="evidence" value="ECO:0007669"/>
    <property type="project" value="TreeGrafter"/>
</dbReference>
<dbReference type="PANTHER" id="PTHR10013">
    <property type="entry name" value="GENERAL VESICULAR TRANSPORT FACTOR P115"/>
    <property type="match status" value="1"/>
</dbReference>
<evidence type="ECO:0000313" key="9">
    <source>
        <dbReference type="Proteomes" id="UP000070544"/>
    </source>
</evidence>
<dbReference type="Pfam" id="PF04871">
    <property type="entry name" value="Uso1_p115_C"/>
    <property type="match status" value="1"/>
</dbReference>
<dbReference type="GO" id="GO:0006888">
    <property type="term" value="P:endoplasmic reticulum to Golgi vesicle-mediated transport"/>
    <property type="evidence" value="ECO:0007669"/>
    <property type="project" value="TreeGrafter"/>
</dbReference>
<feature type="domain" description="Uso1/p115-like vesicle tethering protein C-terminal" evidence="7">
    <location>
        <begin position="742"/>
        <end position="865"/>
    </location>
</feature>
<dbReference type="InterPro" id="IPR006953">
    <property type="entry name" value="Vesicle_Uso1_P115_head"/>
</dbReference>
<accession>A0A139AYD5</accession>
<dbReference type="GO" id="GO:0000139">
    <property type="term" value="C:Golgi membrane"/>
    <property type="evidence" value="ECO:0007669"/>
    <property type="project" value="InterPro"/>
</dbReference>
<name>A0A139AYD5_GONPJ</name>
<feature type="compositionally biased region" description="Polar residues" evidence="5">
    <location>
        <begin position="476"/>
        <end position="488"/>
    </location>
</feature>
<dbReference type="OMA" id="WLWEDPK"/>
<keyword evidence="2" id="KW-0333">Golgi apparatus</keyword>
<keyword evidence="3 4" id="KW-0175">Coiled coil</keyword>
<evidence type="ECO:0000313" key="8">
    <source>
        <dbReference type="EMBL" id="KXS21762.1"/>
    </source>
</evidence>
<dbReference type="Pfam" id="PF04869">
    <property type="entry name" value="Uso1_p115_head"/>
    <property type="match status" value="1"/>
</dbReference>
<organism evidence="8 9">
    <name type="scientific">Gonapodya prolifera (strain JEL478)</name>
    <name type="common">Monoblepharis prolifera</name>
    <dbReference type="NCBI Taxonomy" id="1344416"/>
    <lineage>
        <taxon>Eukaryota</taxon>
        <taxon>Fungi</taxon>
        <taxon>Fungi incertae sedis</taxon>
        <taxon>Chytridiomycota</taxon>
        <taxon>Chytridiomycota incertae sedis</taxon>
        <taxon>Monoblepharidomycetes</taxon>
        <taxon>Monoblepharidales</taxon>
        <taxon>Gonapodyaceae</taxon>
        <taxon>Gonapodya</taxon>
    </lineage>
</organism>
<dbReference type="AlphaFoldDB" id="A0A139AYD5"/>
<feature type="domain" description="Vesicle tethering protein Uso1/P115-like head" evidence="6">
    <location>
        <begin position="369"/>
        <end position="708"/>
    </location>
</feature>
<evidence type="ECO:0000256" key="3">
    <source>
        <dbReference type="ARBA" id="ARBA00023054"/>
    </source>
</evidence>
<evidence type="ECO:0000256" key="4">
    <source>
        <dbReference type="SAM" id="Coils"/>
    </source>
</evidence>
<dbReference type="InterPro" id="IPR024095">
    <property type="entry name" value="Vesicle_P115"/>
</dbReference>
<evidence type="ECO:0000256" key="1">
    <source>
        <dbReference type="ARBA" id="ARBA00004555"/>
    </source>
</evidence>
<sequence>MSFFSSLLGVPSGGSARAGGAGGAAAQDPRTVVERLVDRVAHAQLMEDRRAGVLGLKGMARDYKLEVGTLGLVPLAELVKSEETDVDTLKAVLETLNILCTPEDVAPAKGDGTPEDLGVQLTEILIKDPTTVSALLSVLSEPDFYVRYQSVELLGTLLANSPEALQLGILSAPGGVGRLMDLLEDKREAIRNAGLLLLITLTHSNADIQKIIAFENAFDRLIDIILEEGATEGGIVVQDCLQLMVNLLRYNTSNLTLFRESGIISQLPQLLLSRPSPNLPPSASFPELVPLSSDLVEWTDQKTVNAILALELVRILVVPNSPNTPGNQLVMSQSILPAVVELAVLGHSPVRVRIQSLYAMADLIRGCQPNQDQFAKTVVRSRPLSNVARAHPSSPVQIPPKPALLVTIEASVQPPPSIEEDHARKSRAAQTADEFAVRTASAYAVQCYLHNNRDGQIAVAATLNPPPADNPDGPASNGSSLPSNDSPHSAGSLLVEALLDWRGARKDPFRSWFAAVELGHVARKNESSKELLSDATVSDDSSDEPILLLHKLFLTVITAAREQLDVRVQCGLYALICTWLFGYPKGIKMFLEEGMYLQFLIEQIKQSSNIDPLVQGLAAYLLGICLEFNDDSQPSFSRASLQSLVSTRVGADLYSSRLDRLRESKAFNKANLMMQSHGEVDSKGLPELYFDYPFVDMFKTNFEIISRAAVSSGPRSKARSTELTDDASNPIVAKYRDTISRQEAEIASLRKSLQEAETRLAEQDRTMRDVTARAAQMDAALRDAESRLQRLPSPSTNGSGTNGTGQPALWSRIAQLESELQDKSSRLDEQSREMDDLLVCLADADMAAKEMKKRLRELGDDVPEDD</sequence>
<dbReference type="GO" id="GO:0005795">
    <property type="term" value="C:Golgi stack"/>
    <property type="evidence" value="ECO:0007669"/>
    <property type="project" value="TreeGrafter"/>
</dbReference>
<evidence type="ECO:0000256" key="5">
    <source>
        <dbReference type="SAM" id="MobiDB-lite"/>
    </source>
</evidence>
<dbReference type="PANTHER" id="PTHR10013:SF0">
    <property type="entry name" value="GENERAL VESICULAR TRANSPORT FACTOR P115"/>
    <property type="match status" value="1"/>
</dbReference>
<dbReference type="Gene3D" id="1.25.10.10">
    <property type="entry name" value="Leucine-rich Repeat Variant"/>
    <property type="match status" value="1"/>
</dbReference>
<reference evidence="8 9" key="1">
    <citation type="journal article" date="2015" name="Genome Biol. Evol.">
        <title>Phylogenomic analyses indicate that early fungi evolved digesting cell walls of algal ancestors of land plants.</title>
        <authorList>
            <person name="Chang Y."/>
            <person name="Wang S."/>
            <person name="Sekimoto S."/>
            <person name="Aerts A.L."/>
            <person name="Choi C."/>
            <person name="Clum A."/>
            <person name="LaButti K.M."/>
            <person name="Lindquist E.A."/>
            <person name="Yee Ngan C."/>
            <person name="Ohm R.A."/>
            <person name="Salamov A.A."/>
            <person name="Grigoriev I.V."/>
            <person name="Spatafora J.W."/>
            <person name="Berbee M.L."/>
        </authorList>
    </citation>
    <scope>NUCLEOTIDE SEQUENCE [LARGE SCALE GENOMIC DNA]</scope>
    <source>
        <strain evidence="8 9">JEL478</strain>
    </source>
</reference>
<comment type="subcellular location">
    <subcellularLocation>
        <location evidence="1">Golgi apparatus</location>
    </subcellularLocation>
</comment>
<evidence type="ECO:0000259" key="7">
    <source>
        <dbReference type="Pfam" id="PF04871"/>
    </source>
</evidence>
<evidence type="ECO:0000259" key="6">
    <source>
        <dbReference type="Pfam" id="PF04869"/>
    </source>
</evidence>
<protein>
    <recommendedName>
        <fullName evidence="10">Vesicle tethering protein Uso1/P115-like head domain-containing protein</fullName>
    </recommendedName>
</protein>
<dbReference type="InterPro" id="IPR016024">
    <property type="entry name" value="ARM-type_fold"/>
</dbReference>
<dbReference type="Proteomes" id="UP000070544">
    <property type="component" value="Unassembled WGS sequence"/>
</dbReference>
<dbReference type="GO" id="GO:0006886">
    <property type="term" value="P:intracellular protein transport"/>
    <property type="evidence" value="ECO:0007669"/>
    <property type="project" value="InterPro"/>
</dbReference>
<dbReference type="EMBL" id="KQ965732">
    <property type="protein sequence ID" value="KXS21762.1"/>
    <property type="molecule type" value="Genomic_DNA"/>
</dbReference>
<proteinExistence type="predicted"/>
<dbReference type="InterPro" id="IPR006955">
    <property type="entry name" value="Uso1_p115_C"/>
</dbReference>
<evidence type="ECO:0000256" key="2">
    <source>
        <dbReference type="ARBA" id="ARBA00023034"/>
    </source>
</evidence>
<feature type="coiled-coil region" evidence="4">
    <location>
        <begin position="813"/>
        <end position="861"/>
    </location>
</feature>
<dbReference type="GO" id="GO:0012507">
    <property type="term" value="C:ER to Golgi transport vesicle membrane"/>
    <property type="evidence" value="ECO:0007669"/>
    <property type="project" value="TreeGrafter"/>
</dbReference>